<feature type="compositionally biased region" description="Low complexity" evidence="1">
    <location>
        <begin position="97"/>
        <end position="109"/>
    </location>
</feature>
<feature type="compositionally biased region" description="Gly residues" evidence="1">
    <location>
        <begin position="155"/>
        <end position="166"/>
    </location>
</feature>
<protein>
    <recommendedName>
        <fullName evidence="4">Hexosyltransferase</fullName>
    </recommendedName>
</protein>
<dbReference type="Proteomes" id="UP001189429">
    <property type="component" value="Unassembled WGS sequence"/>
</dbReference>
<organism evidence="2 3">
    <name type="scientific">Prorocentrum cordatum</name>
    <dbReference type="NCBI Taxonomy" id="2364126"/>
    <lineage>
        <taxon>Eukaryota</taxon>
        <taxon>Sar</taxon>
        <taxon>Alveolata</taxon>
        <taxon>Dinophyceae</taxon>
        <taxon>Prorocentrales</taxon>
        <taxon>Prorocentraceae</taxon>
        <taxon>Prorocentrum</taxon>
    </lineage>
</organism>
<dbReference type="InterPro" id="IPR029044">
    <property type="entry name" value="Nucleotide-diphossugar_trans"/>
</dbReference>
<accession>A0ABN9Y9K6</accession>
<feature type="region of interest" description="Disordered" evidence="1">
    <location>
        <begin position="374"/>
        <end position="404"/>
    </location>
</feature>
<feature type="region of interest" description="Disordered" evidence="1">
    <location>
        <begin position="1"/>
        <end position="69"/>
    </location>
</feature>
<feature type="non-terminal residue" evidence="2">
    <location>
        <position position="421"/>
    </location>
</feature>
<sequence length="421" mass="43068">MQRHTRGPRRELLALPRVPGARPGRVGAGGTGPRHRVELRPQERLRRGGRRPQGGGGGGQEGALLPGRGLRALGAPGALVVRQAGGALQDAARRPGARAGAVGSPPGLEARGRGHGALGRGGLGTRAVDLRGGGAHPGARGPAGRRRTEAVPRAGSGGPAARGGGLPAARRPRPPPQGARHAGSGPSFVLPGGVGPVYDWPKMLLWGLTEFDAIVYLDLDTMPWRRGALEGLFAPVASAPFAPFAAVGFGPRSELNNGVFALRPSRSTLACLLAHARAGTFWRGPLANAFAARGGTWQAFLDLFWRRGAGLPLGNQTRLRAACAARLAEGPPAVLPRVFNFPASYSAAAAGAPRVGVVAEAWARDLRLGPLPSSTGSEACGSRGCTGRPWRARSSTAAGGGRTGRCAPVRGCGAGFAVCCR</sequence>
<feature type="compositionally biased region" description="Basic and acidic residues" evidence="1">
    <location>
        <begin position="35"/>
        <end position="46"/>
    </location>
</feature>
<evidence type="ECO:0008006" key="4">
    <source>
        <dbReference type="Google" id="ProtNLM"/>
    </source>
</evidence>
<name>A0ABN9Y9K6_9DINO</name>
<dbReference type="EMBL" id="CAUYUJ010021844">
    <property type="protein sequence ID" value="CAK0907357.1"/>
    <property type="molecule type" value="Genomic_DNA"/>
</dbReference>
<evidence type="ECO:0000313" key="2">
    <source>
        <dbReference type="EMBL" id="CAK0907357.1"/>
    </source>
</evidence>
<keyword evidence="3" id="KW-1185">Reference proteome</keyword>
<dbReference type="Gene3D" id="3.90.550.10">
    <property type="entry name" value="Spore Coat Polysaccharide Biosynthesis Protein SpsA, Chain A"/>
    <property type="match status" value="1"/>
</dbReference>
<reference evidence="2" key="1">
    <citation type="submission" date="2023-10" db="EMBL/GenBank/DDBJ databases">
        <authorList>
            <person name="Chen Y."/>
            <person name="Shah S."/>
            <person name="Dougan E. K."/>
            <person name="Thang M."/>
            <person name="Chan C."/>
        </authorList>
    </citation>
    <scope>NUCLEOTIDE SEQUENCE [LARGE SCALE GENOMIC DNA]</scope>
</reference>
<feature type="region of interest" description="Disordered" evidence="1">
    <location>
        <begin position="91"/>
        <end position="187"/>
    </location>
</feature>
<feature type="compositionally biased region" description="Low complexity" evidence="1">
    <location>
        <begin position="16"/>
        <end position="25"/>
    </location>
</feature>
<comment type="caution">
    <text evidence="2">The sequence shown here is derived from an EMBL/GenBank/DDBJ whole genome shotgun (WGS) entry which is preliminary data.</text>
</comment>
<evidence type="ECO:0000256" key="1">
    <source>
        <dbReference type="SAM" id="MobiDB-lite"/>
    </source>
</evidence>
<gene>
    <name evidence="2" type="ORF">PCOR1329_LOCUS82398</name>
</gene>
<dbReference type="SUPFAM" id="SSF53448">
    <property type="entry name" value="Nucleotide-diphospho-sugar transferases"/>
    <property type="match status" value="1"/>
</dbReference>
<feature type="compositionally biased region" description="Gly residues" evidence="1">
    <location>
        <begin position="115"/>
        <end position="124"/>
    </location>
</feature>
<proteinExistence type="predicted"/>
<evidence type="ECO:0000313" key="3">
    <source>
        <dbReference type="Proteomes" id="UP001189429"/>
    </source>
</evidence>
<feature type="compositionally biased region" description="Gly residues" evidence="1">
    <location>
        <begin position="51"/>
        <end position="61"/>
    </location>
</feature>